<dbReference type="Proteomes" id="UP000315364">
    <property type="component" value="Chromosome"/>
</dbReference>
<dbReference type="Gene3D" id="1.10.10.10">
    <property type="entry name" value="Winged helix-like DNA-binding domain superfamily/Winged helix DNA-binding domain"/>
    <property type="match status" value="1"/>
</dbReference>
<organism evidence="2 3">
    <name type="scientific">Devosia ginsengisoli</name>
    <dbReference type="NCBI Taxonomy" id="400770"/>
    <lineage>
        <taxon>Bacteria</taxon>
        <taxon>Pseudomonadati</taxon>
        <taxon>Pseudomonadota</taxon>
        <taxon>Alphaproteobacteria</taxon>
        <taxon>Hyphomicrobiales</taxon>
        <taxon>Devosiaceae</taxon>
        <taxon>Devosia</taxon>
    </lineage>
</organism>
<reference evidence="2 3" key="1">
    <citation type="submission" date="2019-07" db="EMBL/GenBank/DDBJ databases">
        <title>Full genome sequence of Devosia sp. Gsoil 520.</title>
        <authorList>
            <person name="Im W.-T."/>
        </authorList>
    </citation>
    <scope>NUCLEOTIDE SEQUENCE [LARGE SCALE GENOMIC DNA]</scope>
    <source>
        <strain evidence="2 3">Gsoil 520</strain>
    </source>
</reference>
<dbReference type="OrthoDB" id="9802344at2"/>
<dbReference type="RefSeq" id="WP_146288578.1">
    <property type="nucleotide sequence ID" value="NZ_CP042304.1"/>
</dbReference>
<dbReference type="PROSITE" id="PS51197">
    <property type="entry name" value="HTH_RRF2_2"/>
    <property type="match status" value="1"/>
</dbReference>
<evidence type="ECO:0000256" key="1">
    <source>
        <dbReference type="ARBA" id="ARBA00023125"/>
    </source>
</evidence>
<dbReference type="GO" id="GO:0003700">
    <property type="term" value="F:DNA-binding transcription factor activity"/>
    <property type="evidence" value="ECO:0007669"/>
    <property type="project" value="TreeGrafter"/>
</dbReference>
<dbReference type="EMBL" id="CP042304">
    <property type="protein sequence ID" value="QDZ09769.1"/>
    <property type="molecule type" value="Genomic_DNA"/>
</dbReference>
<proteinExistence type="predicted"/>
<dbReference type="InterPro" id="IPR036388">
    <property type="entry name" value="WH-like_DNA-bd_sf"/>
</dbReference>
<keyword evidence="3" id="KW-1185">Reference proteome</keyword>
<keyword evidence="1" id="KW-0238">DNA-binding</keyword>
<accession>A0A5B8LPB4</accession>
<dbReference type="Pfam" id="PF02082">
    <property type="entry name" value="Rrf2"/>
    <property type="match status" value="1"/>
</dbReference>
<dbReference type="InterPro" id="IPR036390">
    <property type="entry name" value="WH_DNA-bd_sf"/>
</dbReference>
<dbReference type="SUPFAM" id="SSF46785">
    <property type="entry name" value="Winged helix' DNA-binding domain"/>
    <property type="match status" value="1"/>
</dbReference>
<dbReference type="AlphaFoldDB" id="A0A5B8LPB4"/>
<dbReference type="GO" id="GO:0003677">
    <property type="term" value="F:DNA binding"/>
    <property type="evidence" value="ECO:0007669"/>
    <property type="project" value="UniProtKB-KW"/>
</dbReference>
<protein>
    <submittedName>
        <fullName evidence="2">Iron-responsive transcriptional regulator RirA</fullName>
    </submittedName>
</protein>
<sequence>MRLSKQTNYAVRTLVYCAVNEPGLSRVSDIARTYAISEMFLFKIILPVAKNGLLETVRGRRGGVRLARPADEINLGDVLRITEDSFALSECMEHEPEACPLRGHCLYTQVLDRALTAFLDVVGEYTIADLARNARTLEAVLGISKLEKRPSAIRWGGRLGSVAMRLRADDVD</sequence>
<gene>
    <name evidence="2" type="primary">rirA</name>
    <name evidence="2" type="ORF">FPZ08_02820</name>
</gene>
<name>A0A5B8LPB4_9HYPH</name>
<dbReference type="PANTHER" id="PTHR33221">
    <property type="entry name" value="WINGED HELIX-TURN-HELIX TRANSCRIPTIONAL REGULATOR, RRF2 FAMILY"/>
    <property type="match status" value="1"/>
</dbReference>
<dbReference type="NCBIfam" id="NF008886">
    <property type="entry name" value="PRK11920.1"/>
    <property type="match status" value="1"/>
</dbReference>
<evidence type="ECO:0000313" key="3">
    <source>
        <dbReference type="Proteomes" id="UP000315364"/>
    </source>
</evidence>
<dbReference type="GO" id="GO:0005829">
    <property type="term" value="C:cytosol"/>
    <property type="evidence" value="ECO:0007669"/>
    <property type="project" value="TreeGrafter"/>
</dbReference>
<dbReference type="PANTHER" id="PTHR33221:SF4">
    <property type="entry name" value="HTH-TYPE TRANSCRIPTIONAL REPRESSOR NSRR"/>
    <property type="match status" value="1"/>
</dbReference>
<dbReference type="NCBIfam" id="TIGR00738">
    <property type="entry name" value="rrf2_super"/>
    <property type="match status" value="1"/>
</dbReference>
<evidence type="ECO:0000313" key="2">
    <source>
        <dbReference type="EMBL" id="QDZ09769.1"/>
    </source>
</evidence>
<dbReference type="InterPro" id="IPR000944">
    <property type="entry name" value="Tscrpt_reg_Rrf2"/>
</dbReference>
<dbReference type="KEGG" id="dea:FPZ08_02820"/>